<sequence length="106" mass="11826">MAESSFTNSNLRLAGKIAIVTGGASSIGKETAHVFVEQGACMVVIADIQDELCDILFKPNNFIFLFRILCLAMLGLQVHLTRLFWNSTFLKLTIYSQLISEEWHCA</sequence>
<keyword evidence="2" id="KW-0812">Transmembrane</keyword>
<proteinExistence type="inferred from homology"/>
<name>A0A396HBB1_MEDTR</name>
<evidence type="ECO:0000313" key="4">
    <source>
        <dbReference type="Proteomes" id="UP000265566"/>
    </source>
</evidence>
<evidence type="ECO:0000256" key="1">
    <source>
        <dbReference type="ARBA" id="ARBA00006484"/>
    </source>
</evidence>
<comment type="similarity">
    <text evidence="1">Belongs to the short-chain dehydrogenases/reductases (SDR) family.</text>
</comment>
<keyword evidence="2" id="KW-1133">Transmembrane helix</keyword>
<gene>
    <name evidence="3" type="ORF">MtrunA17_Chr6g0459341</name>
</gene>
<organism evidence="3 4">
    <name type="scientific">Medicago truncatula</name>
    <name type="common">Barrel medic</name>
    <name type="synonym">Medicago tribuloides</name>
    <dbReference type="NCBI Taxonomy" id="3880"/>
    <lineage>
        <taxon>Eukaryota</taxon>
        <taxon>Viridiplantae</taxon>
        <taxon>Streptophyta</taxon>
        <taxon>Embryophyta</taxon>
        <taxon>Tracheophyta</taxon>
        <taxon>Spermatophyta</taxon>
        <taxon>Magnoliopsida</taxon>
        <taxon>eudicotyledons</taxon>
        <taxon>Gunneridae</taxon>
        <taxon>Pentapetalae</taxon>
        <taxon>rosids</taxon>
        <taxon>fabids</taxon>
        <taxon>Fabales</taxon>
        <taxon>Fabaceae</taxon>
        <taxon>Papilionoideae</taxon>
        <taxon>50 kb inversion clade</taxon>
        <taxon>NPAAA clade</taxon>
        <taxon>Hologalegina</taxon>
        <taxon>IRL clade</taxon>
        <taxon>Trifolieae</taxon>
        <taxon>Medicago</taxon>
    </lineage>
</organism>
<dbReference type="InterPro" id="IPR002347">
    <property type="entry name" value="SDR_fam"/>
</dbReference>
<dbReference type="PANTHER" id="PTHR42820:SF17">
    <property type="entry name" value="OXIDOREDUCTASE-RELATED"/>
    <property type="match status" value="1"/>
</dbReference>
<dbReference type="PANTHER" id="PTHR42820">
    <property type="entry name" value="SHORT-CHAIN DEHYDROGENASE REDUCTASE"/>
    <property type="match status" value="1"/>
</dbReference>
<dbReference type="Proteomes" id="UP000265566">
    <property type="component" value="Chromosome 6"/>
</dbReference>
<keyword evidence="3" id="KW-0560">Oxidoreductase</keyword>
<comment type="caution">
    <text evidence="3">The sequence shown here is derived from an EMBL/GenBank/DDBJ whole genome shotgun (WGS) entry which is preliminary data.</text>
</comment>
<evidence type="ECO:0000256" key="2">
    <source>
        <dbReference type="SAM" id="Phobius"/>
    </source>
</evidence>
<keyword evidence="2" id="KW-0472">Membrane</keyword>
<evidence type="ECO:0000313" key="3">
    <source>
        <dbReference type="EMBL" id="RHN50610.1"/>
    </source>
</evidence>
<dbReference type="SUPFAM" id="SSF51735">
    <property type="entry name" value="NAD(P)-binding Rossmann-fold domains"/>
    <property type="match status" value="1"/>
</dbReference>
<protein>
    <submittedName>
        <fullName evidence="3">Putative oxidoreductase</fullName>
        <ecNumber evidence="3">1.1.1.-</ecNumber>
    </submittedName>
</protein>
<accession>A0A396HBB1</accession>
<dbReference type="Gene3D" id="3.40.50.720">
    <property type="entry name" value="NAD(P)-binding Rossmann-like Domain"/>
    <property type="match status" value="1"/>
</dbReference>
<dbReference type="Gramene" id="rna34918">
    <property type="protein sequence ID" value="RHN50610.1"/>
    <property type="gene ID" value="gene34918"/>
</dbReference>
<dbReference type="EC" id="1.1.1.-" evidence="3"/>
<dbReference type="Pfam" id="PF00106">
    <property type="entry name" value="adh_short"/>
    <property type="match status" value="1"/>
</dbReference>
<dbReference type="InterPro" id="IPR036291">
    <property type="entry name" value="NAD(P)-bd_dom_sf"/>
</dbReference>
<reference evidence="4" key="1">
    <citation type="journal article" date="2018" name="Nat. Plants">
        <title>Whole-genome landscape of Medicago truncatula symbiotic genes.</title>
        <authorList>
            <person name="Pecrix Y."/>
            <person name="Staton S.E."/>
            <person name="Sallet E."/>
            <person name="Lelandais-Briere C."/>
            <person name="Moreau S."/>
            <person name="Carrere S."/>
            <person name="Blein T."/>
            <person name="Jardinaud M.F."/>
            <person name="Latrasse D."/>
            <person name="Zouine M."/>
            <person name="Zahm M."/>
            <person name="Kreplak J."/>
            <person name="Mayjonade B."/>
            <person name="Satge C."/>
            <person name="Perez M."/>
            <person name="Cauet S."/>
            <person name="Marande W."/>
            <person name="Chantry-Darmon C."/>
            <person name="Lopez-Roques C."/>
            <person name="Bouchez O."/>
            <person name="Berard A."/>
            <person name="Debelle F."/>
            <person name="Munos S."/>
            <person name="Bendahmane A."/>
            <person name="Berges H."/>
            <person name="Niebel A."/>
            <person name="Buitink J."/>
            <person name="Frugier F."/>
            <person name="Benhamed M."/>
            <person name="Crespi M."/>
            <person name="Gouzy J."/>
            <person name="Gamas P."/>
        </authorList>
    </citation>
    <scope>NUCLEOTIDE SEQUENCE [LARGE SCALE GENOMIC DNA]</scope>
    <source>
        <strain evidence="4">cv. Jemalong A17</strain>
    </source>
</reference>
<feature type="transmembrane region" description="Helical" evidence="2">
    <location>
        <begin position="64"/>
        <end position="85"/>
    </location>
</feature>
<dbReference type="GO" id="GO:0016491">
    <property type="term" value="F:oxidoreductase activity"/>
    <property type="evidence" value="ECO:0007669"/>
    <property type="project" value="UniProtKB-KW"/>
</dbReference>
<dbReference type="EMBL" id="PSQE01000006">
    <property type="protein sequence ID" value="RHN50610.1"/>
    <property type="molecule type" value="Genomic_DNA"/>
</dbReference>
<dbReference type="AlphaFoldDB" id="A0A396HBB1"/>